<accession>A0A2T1M2V6</accession>
<evidence type="ECO:0000256" key="2">
    <source>
        <dbReference type="ARBA" id="ARBA00007430"/>
    </source>
</evidence>
<keyword evidence="9" id="KW-1185">Reference proteome</keyword>
<feature type="transmembrane region" description="Helical" evidence="7">
    <location>
        <begin position="109"/>
        <end position="127"/>
    </location>
</feature>
<dbReference type="RefSeq" id="WP_106455450.1">
    <property type="nucleotide sequence ID" value="NZ_PXOH01000002.1"/>
</dbReference>
<evidence type="ECO:0000256" key="7">
    <source>
        <dbReference type="SAM" id="Phobius"/>
    </source>
</evidence>
<evidence type="ECO:0000313" key="8">
    <source>
        <dbReference type="EMBL" id="PSF39086.1"/>
    </source>
</evidence>
<reference evidence="8 9" key="1">
    <citation type="submission" date="2018-03" db="EMBL/GenBank/DDBJ databases">
        <title>The ancient ancestry and fast evolution of plastids.</title>
        <authorList>
            <person name="Moore K.R."/>
            <person name="Magnabosco C."/>
            <person name="Momper L."/>
            <person name="Gold D.A."/>
            <person name="Bosak T."/>
            <person name="Fournier G.P."/>
        </authorList>
    </citation>
    <scope>NUCLEOTIDE SEQUENCE [LARGE SCALE GENOMIC DNA]</scope>
    <source>
        <strain evidence="8 9">CCALA 016</strain>
    </source>
</reference>
<name>A0A2T1M2V6_9CHRO</name>
<feature type="transmembrane region" description="Helical" evidence="7">
    <location>
        <begin position="362"/>
        <end position="390"/>
    </location>
</feature>
<feature type="transmembrane region" description="Helical" evidence="7">
    <location>
        <begin position="437"/>
        <end position="465"/>
    </location>
</feature>
<dbReference type="GO" id="GO:0005886">
    <property type="term" value="C:plasma membrane"/>
    <property type="evidence" value="ECO:0007669"/>
    <property type="project" value="UniProtKB-SubCell"/>
</dbReference>
<dbReference type="InterPro" id="IPR050833">
    <property type="entry name" value="Poly_Biosynth_Transport"/>
</dbReference>
<evidence type="ECO:0000313" key="9">
    <source>
        <dbReference type="Proteomes" id="UP000239001"/>
    </source>
</evidence>
<sequence length="487" mass="55093">MSFKQKVINSVFWSAAQGLGNQILSLIIFAVLARLLTPKDFGLVAMANVFLAVLQIFLEQGFTQSLIQRQELDQDYLDTAFWTTLVIGVLMTLFGVMTAPLFADFFHQPQLTLVVQWLSLLCFIFSLSQVQQALLERKFAFKVIATRLLFGTIIGGFIGVVMALRGYGVWSLVTQQIVQATVGTIVLWKVSDWRPRWYFSRECYQDLSNFGIHIFGFKIVSFFNDKANDFLIGYILGAVALGYYSLASRIFSIVTQVVVKTSQDIALPAFSRLQNEPERLCRAFSQATQFTSLIAFPTFSGIAVFAPEIIIVFFGQQWLSAIPLISILSLMGLLRSVTYFTASVFVAMNKPSWWFQLGLLKMFFNLIGFLIAYPFGIVAVTWAYVIRLYLAFPVGQWAISKLLKITWGEYLRQFIPSFVGSVIMILVIYSLKILFNYWLFSPVFILIFGSLFGAVVYGLAIYLIAPDIIQKIIEIVKIATSRKKIET</sequence>
<keyword evidence="6 7" id="KW-0472">Membrane</keyword>
<keyword evidence="5 7" id="KW-1133">Transmembrane helix</keyword>
<keyword evidence="3" id="KW-1003">Cell membrane</keyword>
<dbReference type="CDD" id="cd13127">
    <property type="entry name" value="MATE_tuaB_like"/>
    <property type="match status" value="1"/>
</dbReference>
<feature type="transmembrane region" description="Helical" evidence="7">
    <location>
        <begin position="410"/>
        <end position="431"/>
    </location>
</feature>
<evidence type="ECO:0000256" key="5">
    <source>
        <dbReference type="ARBA" id="ARBA00022989"/>
    </source>
</evidence>
<comment type="subcellular location">
    <subcellularLocation>
        <location evidence="1">Cell membrane</location>
        <topology evidence="1">Multi-pass membrane protein</topology>
    </subcellularLocation>
</comment>
<dbReference type="AlphaFoldDB" id="A0A2T1M2V6"/>
<dbReference type="Proteomes" id="UP000239001">
    <property type="component" value="Unassembled WGS sequence"/>
</dbReference>
<dbReference type="PANTHER" id="PTHR30250:SF10">
    <property type="entry name" value="LIPOPOLYSACCHARIDE BIOSYNTHESIS PROTEIN WZXC"/>
    <property type="match status" value="1"/>
</dbReference>
<feature type="transmembrane region" description="Helical" evidence="7">
    <location>
        <begin position="294"/>
        <end position="314"/>
    </location>
</feature>
<comment type="similarity">
    <text evidence="2">Belongs to the polysaccharide synthase family.</text>
</comment>
<dbReference type="EMBL" id="PXOH01000002">
    <property type="protein sequence ID" value="PSF39086.1"/>
    <property type="molecule type" value="Genomic_DNA"/>
</dbReference>
<proteinExistence type="inferred from homology"/>
<feature type="transmembrane region" description="Helical" evidence="7">
    <location>
        <begin position="41"/>
        <end position="58"/>
    </location>
</feature>
<dbReference type="OrthoDB" id="9770347at2"/>
<reference evidence="8 9" key="2">
    <citation type="submission" date="2018-03" db="EMBL/GenBank/DDBJ databases">
        <authorList>
            <person name="Keele B.F."/>
        </authorList>
    </citation>
    <scope>NUCLEOTIDE SEQUENCE [LARGE SCALE GENOMIC DNA]</scope>
    <source>
        <strain evidence="8 9">CCALA 016</strain>
    </source>
</reference>
<dbReference type="Pfam" id="PF13440">
    <property type="entry name" value="Polysacc_synt_3"/>
    <property type="match status" value="1"/>
</dbReference>
<gene>
    <name evidence="8" type="ORF">C7H19_03280</name>
</gene>
<dbReference type="PANTHER" id="PTHR30250">
    <property type="entry name" value="PST FAMILY PREDICTED COLANIC ACID TRANSPORTER"/>
    <property type="match status" value="1"/>
</dbReference>
<evidence type="ECO:0000256" key="4">
    <source>
        <dbReference type="ARBA" id="ARBA00022692"/>
    </source>
</evidence>
<protein>
    <submittedName>
        <fullName evidence="8">Flippase</fullName>
    </submittedName>
</protein>
<evidence type="ECO:0000256" key="1">
    <source>
        <dbReference type="ARBA" id="ARBA00004651"/>
    </source>
</evidence>
<keyword evidence="4 7" id="KW-0812">Transmembrane</keyword>
<comment type="caution">
    <text evidence="8">The sequence shown here is derived from an EMBL/GenBank/DDBJ whole genome shotgun (WGS) entry which is preliminary data.</text>
</comment>
<feature type="transmembrane region" description="Helical" evidence="7">
    <location>
        <begin position="12"/>
        <end position="35"/>
    </location>
</feature>
<evidence type="ECO:0000256" key="6">
    <source>
        <dbReference type="ARBA" id="ARBA00023136"/>
    </source>
</evidence>
<feature type="transmembrane region" description="Helical" evidence="7">
    <location>
        <begin position="227"/>
        <end position="246"/>
    </location>
</feature>
<feature type="transmembrane region" description="Helical" evidence="7">
    <location>
        <begin position="79"/>
        <end position="103"/>
    </location>
</feature>
<feature type="transmembrane region" description="Helical" evidence="7">
    <location>
        <begin position="139"/>
        <end position="161"/>
    </location>
</feature>
<evidence type="ECO:0000256" key="3">
    <source>
        <dbReference type="ARBA" id="ARBA00022475"/>
    </source>
</evidence>
<organism evidence="8 9">
    <name type="scientific">Aphanothece hegewaldii CCALA 016</name>
    <dbReference type="NCBI Taxonomy" id="2107694"/>
    <lineage>
        <taxon>Bacteria</taxon>
        <taxon>Bacillati</taxon>
        <taxon>Cyanobacteriota</taxon>
        <taxon>Cyanophyceae</taxon>
        <taxon>Oscillatoriophycideae</taxon>
        <taxon>Chroococcales</taxon>
        <taxon>Aphanothecaceae</taxon>
        <taxon>Aphanothece</taxon>
    </lineage>
</organism>
<feature type="transmembrane region" description="Helical" evidence="7">
    <location>
        <begin position="321"/>
        <end position="342"/>
    </location>
</feature>